<name>A0AAV9UP73_9PEZI</name>
<protein>
    <submittedName>
        <fullName evidence="2">Uncharacterized protein</fullName>
    </submittedName>
</protein>
<dbReference type="AlphaFoldDB" id="A0AAV9UP73"/>
<dbReference type="Proteomes" id="UP001375240">
    <property type="component" value="Unassembled WGS sequence"/>
</dbReference>
<gene>
    <name evidence="2" type="ORF">TWF696_007994</name>
</gene>
<evidence type="ECO:0000313" key="2">
    <source>
        <dbReference type="EMBL" id="KAK6344355.1"/>
    </source>
</evidence>
<reference evidence="2 3" key="1">
    <citation type="submission" date="2019-10" db="EMBL/GenBank/DDBJ databases">
        <authorList>
            <person name="Palmer J.M."/>
        </authorList>
    </citation>
    <scope>NUCLEOTIDE SEQUENCE [LARGE SCALE GENOMIC DNA]</scope>
    <source>
        <strain evidence="2 3">TWF696</strain>
    </source>
</reference>
<sequence>MRKQIFKSKIAAAARASSDAENPVEPESTPPAKKETRGLKAVFAYHDLGPKKLGEIRSVPELKSHMKSGLLYLQTQINADITRVKAYRAPAAETITFSNIDEFVGTAILELEEKPNLTQLRALGPVYMRGIRAIAMDLEEEIVHVTGQANNRAEKLPASSITMGRATRRPFHKRRSASAAASRSNLSGLGAIFGSKSFTARKLGAIKTMPKLKAYIKGELVCLRGHFNMEIEKTKSSGHPLAQEITFSNIDEYIDVAVAGLDTCK</sequence>
<keyword evidence="3" id="KW-1185">Reference proteome</keyword>
<organism evidence="2 3">
    <name type="scientific">Orbilia brochopaga</name>
    <dbReference type="NCBI Taxonomy" id="3140254"/>
    <lineage>
        <taxon>Eukaryota</taxon>
        <taxon>Fungi</taxon>
        <taxon>Dikarya</taxon>
        <taxon>Ascomycota</taxon>
        <taxon>Pezizomycotina</taxon>
        <taxon>Orbiliomycetes</taxon>
        <taxon>Orbiliales</taxon>
        <taxon>Orbiliaceae</taxon>
        <taxon>Orbilia</taxon>
    </lineage>
</organism>
<comment type="caution">
    <text evidence="2">The sequence shown here is derived from an EMBL/GenBank/DDBJ whole genome shotgun (WGS) entry which is preliminary data.</text>
</comment>
<evidence type="ECO:0000256" key="1">
    <source>
        <dbReference type="SAM" id="MobiDB-lite"/>
    </source>
</evidence>
<accession>A0AAV9UP73</accession>
<evidence type="ECO:0000313" key="3">
    <source>
        <dbReference type="Proteomes" id="UP001375240"/>
    </source>
</evidence>
<proteinExistence type="predicted"/>
<feature type="region of interest" description="Disordered" evidence="1">
    <location>
        <begin position="12"/>
        <end position="35"/>
    </location>
</feature>
<dbReference type="EMBL" id="JAVHNQ010000006">
    <property type="protein sequence ID" value="KAK6344355.1"/>
    <property type="molecule type" value="Genomic_DNA"/>
</dbReference>